<feature type="transmembrane region" description="Helical" evidence="1">
    <location>
        <begin position="207"/>
        <end position="231"/>
    </location>
</feature>
<evidence type="ECO:0008006" key="4">
    <source>
        <dbReference type="Google" id="ProtNLM"/>
    </source>
</evidence>
<keyword evidence="1" id="KW-0812">Transmembrane</keyword>
<feature type="transmembrane region" description="Helical" evidence="1">
    <location>
        <begin position="116"/>
        <end position="137"/>
    </location>
</feature>
<evidence type="ECO:0000313" key="2">
    <source>
        <dbReference type="EMBL" id="MDU0367469.1"/>
    </source>
</evidence>
<sequence length="276" mass="28375">MRIRTTSTQRTYRYVRLAIVGATVFLAVGVGIELVGRGVLPSVSAAYYTPAGPVFVGALSAIALALLALSGRSVEQGLLDVAAVLALVIAFVPTSVSCGVDVRCIPPEVRATVANNAGAVASVVLLGVVVAIVLARVQGTLSRGVVTTAAVITAIVLGGGVWARVAPEAFLARAHEAAAVAFFVLIAVVAGLAAWRPRPARVRRSRLRVAYATVAAAIAATLVLLIVGVLAGAEQRGIPVVLVGESVALALFAVFWIVQTVELWDEVDPSIAATRE</sequence>
<proteinExistence type="predicted"/>
<reference evidence="2 3" key="1">
    <citation type="submission" date="2023-09" db="EMBL/GenBank/DDBJ databases">
        <title>Microbacterium fusihabitans sp. nov., Microbacterium phycihabitans sp. nov., and Microbacterium cervinum sp. nov., isolated from dried seaweeds of beach.</title>
        <authorList>
            <person name="Lee S.D."/>
        </authorList>
    </citation>
    <scope>NUCLEOTIDE SEQUENCE [LARGE SCALE GENOMIC DNA]</scope>
    <source>
        <strain evidence="2 3">KSW4-17</strain>
    </source>
</reference>
<dbReference type="Proteomes" id="UP001263371">
    <property type="component" value="Unassembled WGS sequence"/>
</dbReference>
<keyword evidence="1" id="KW-0472">Membrane</keyword>
<feature type="transmembrane region" description="Helical" evidence="1">
    <location>
        <begin position="52"/>
        <end position="70"/>
    </location>
</feature>
<dbReference type="RefSeq" id="WP_315994686.1">
    <property type="nucleotide sequence ID" value="NZ_JAWDIS010000002.1"/>
</dbReference>
<feature type="transmembrane region" description="Helical" evidence="1">
    <location>
        <begin position="144"/>
        <end position="165"/>
    </location>
</feature>
<gene>
    <name evidence="2" type="ORF">RWH45_09585</name>
</gene>
<comment type="caution">
    <text evidence="2">The sequence shown here is derived from an EMBL/GenBank/DDBJ whole genome shotgun (WGS) entry which is preliminary data.</text>
</comment>
<feature type="transmembrane region" description="Helical" evidence="1">
    <location>
        <begin position="77"/>
        <end position="96"/>
    </location>
</feature>
<feature type="transmembrane region" description="Helical" evidence="1">
    <location>
        <begin position="177"/>
        <end position="195"/>
    </location>
</feature>
<organism evidence="2 3">
    <name type="scientific">Microbacterium galbum</name>
    <dbReference type="NCBI Taxonomy" id="3075994"/>
    <lineage>
        <taxon>Bacteria</taxon>
        <taxon>Bacillati</taxon>
        <taxon>Actinomycetota</taxon>
        <taxon>Actinomycetes</taxon>
        <taxon>Micrococcales</taxon>
        <taxon>Microbacteriaceae</taxon>
        <taxon>Microbacterium</taxon>
    </lineage>
</organism>
<name>A0ABU3T829_9MICO</name>
<feature type="transmembrane region" description="Helical" evidence="1">
    <location>
        <begin position="12"/>
        <end position="32"/>
    </location>
</feature>
<feature type="transmembrane region" description="Helical" evidence="1">
    <location>
        <begin position="237"/>
        <end position="258"/>
    </location>
</feature>
<keyword evidence="3" id="KW-1185">Reference proteome</keyword>
<evidence type="ECO:0000313" key="3">
    <source>
        <dbReference type="Proteomes" id="UP001263371"/>
    </source>
</evidence>
<accession>A0ABU3T829</accession>
<dbReference type="EMBL" id="JAWDIS010000002">
    <property type="protein sequence ID" value="MDU0367469.1"/>
    <property type="molecule type" value="Genomic_DNA"/>
</dbReference>
<evidence type="ECO:0000256" key="1">
    <source>
        <dbReference type="SAM" id="Phobius"/>
    </source>
</evidence>
<keyword evidence="1" id="KW-1133">Transmembrane helix</keyword>
<protein>
    <recommendedName>
        <fullName evidence="4">DUF998 domain-containing protein</fullName>
    </recommendedName>
</protein>